<dbReference type="InterPro" id="IPR017751">
    <property type="entry name" value="G3P_DH_NAD-dep_euk"/>
</dbReference>
<comment type="caution">
    <text evidence="9">The sequence shown here is derived from an EMBL/GenBank/DDBJ whole genome shotgun (WGS) entry which is preliminary data.</text>
</comment>
<dbReference type="Gene3D" id="3.40.50.720">
    <property type="entry name" value="NAD(P)-binding Rossmann-like Domain"/>
    <property type="match status" value="1"/>
</dbReference>
<evidence type="ECO:0000256" key="6">
    <source>
        <dbReference type="RuleBase" id="RU361243"/>
    </source>
</evidence>
<evidence type="ECO:0000313" key="10">
    <source>
        <dbReference type="Proteomes" id="UP001217089"/>
    </source>
</evidence>
<accession>A0ABQ9EPB5</accession>
<dbReference type="InterPro" id="IPR006109">
    <property type="entry name" value="G3P_DH_NAD-dep_C"/>
</dbReference>
<protein>
    <recommendedName>
        <fullName evidence="6">Glycerol-3-phosphate dehydrogenase [NAD(+)]</fullName>
        <ecNumber evidence="6">1.1.1.8</ecNumber>
    </recommendedName>
</protein>
<dbReference type="PIRSF" id="PIRSF000114">
    <property type="entry name" value="Glycerol-3-P_dh"/>
    <property type="match status" value="1"/>
</dbReference>
<evidence type="ECO:0000259" key="8">
    <source>
        <dbReference type="Pfam" id="PF07479"/>
    </source>
</evidence>
<dbReference type="PRINTS" id="PR00077">
    <property type="entry name" value="GPDHDRGNASE"/>
</dbReference>
<dbReference type="PANTHER" id="PTHR11728:SF8">
    <property type="entry name" value="GLYCEROL-3-PHOSPHATE DEHYDROGENASE [NAD(+)]-RELATED"/>
    <property type="match status" value="1"/>
</dbReference>
<evidence type="ECO:0000256" key="5">
    <source>
        <dbReference type="RuleBase" id="RU000437"/>
    </source>
</evidence>
<keyword evidence="2 5" id="KW-0560">Oxidoreductase</keyword>
<reference evidence="9 10" key="1">
    <citation type="submission" date="2022-12" db="EMBL/GenBank/DDBJ databases">
        <title>Chromosome-level genome of Tegillarca granosa.</title>
        <authorList>
            <person name="Kim J."/>
        </authorList>
    </citation>
    <scope>NUCLEOTIDE SEQUENCE [LARGE SCALE GENOMIC DNA]</scope>
    <source>
        <strain evidence="9">Teg-2019</strain>
        <tissue evidence="9">Adductor muscle</tissue>
    </source>
</reference>
<dbReference type="PANTHER" id="PTHR11728">
    <property type="entry name" value="GLYCEROL-3-PHOSPHATE DEHYDROGENASE"/>
    <property type="match status" value="1"/>
</dbReference>
<dbReference type="EC" id="1.1.1.8" evidence="6"/>
<comment type="similarity">
    <text evidence="1 5">Belongs to the NAD-dependent glycerol-3-phosphate dehydrogenase family.</text>
</comment>
<feature type="domain" description="Glycerol-3-phosphate dehydrogenase NAD-dependent C-terminal" evidence="8">
    <location>
        <begin position="196"/>
        <end position="341"/>
    </location>
</feature>
<evidence type="ECO:0000313" key="9">
    <source>
        <dbReference type="EMBL" id="KAJ8307072.1"/>
    </source>
</evidence>
<organism evidence="9 10">
    <name type="scientific">Tegillarca granosa</name>
    <name type="common">Malaysian cockle</name>
    <name type="synonym">Anadara granosa</name>
    <dbReference type="NCBI Taxonomy" id="220873"/>
    <lineage>
        <taxon>Eukaryota</taxon>
        <taxon>Metazoa</taxon>
        <taxon>Spiralia</taxon>
        <taxon>Lophotrochozoa</taxon>
        <taxon>Mollusca</taxon>
        <taxon>Bivalvia</taxon>
        <taxon>Autobranchia</taxon>
        <taxon>Pteriomorphia</taxon>
        <taxon>Arcoida</taxon>
        <taxon>Arcoidea</taxon>
        <taxon>Arcidae</taxon>
        <taxon>Tegillarca</taxon>
    </lineage>
</organism>
<dbReference type="InterPro" id="IPR013328">
    <property type="entry name" value="6PGD_dom2"/>
</dbReference>
<keyword evidence="10" id="KW-1185">Reference proteome</keyword>
<evidence type="ECO:0000256" key="4">
    <source>
        <dbReference type="ARBA" id="ARBA00048683"/>
    </source>
</evidence>
<sequence length="351" mass="38631">MSEKKKICIVGSGNWGSAIAKIIGNNTAAMPDKFEKEVKMWVFEEMVDGKKLTEVINTDHINVKYLPGIKLPENVVAIPDVKEAAEGADILIFVLPHQFVRRVCSSLKDSLKKSAIAVSLIKGFDVKEGGGILLISDVIEEELKIPCAALMGANIANEVAQENYCEATIGCKDNINGQMLKDMFQSDYFRIVVIEDETTVEVCGALKNIVAVGAGFADGLGYGDNTKAAVIRLGLMEMVKFCELFYPGSKQATFLESCGVADLVTTCYGGRNRRVAEAFVKSGKTIEELEKEMLNGQKLQGPPTAFEVNYMLKSKNMEDRFPLFTAIYKICKGELPVDKFMDCLKNHPEHM</sequence>
<evidence type="ECO:0000256" key="2">
    <source>
        <dbReference type="ARBA" id="ARBA00023002"/>
    </source>
</evidence>
<dbReference type="InterPro" id="IPR036291">
    <property type="entry name" value="NAD(P)-bd_dom_sf"/>
</dbReference>
<keyword evidence="3 5" id="KW-0520">NAD</keyword>
<dbReference type="Pfam" id="PF07479">
    <property type="entry name" value="NAD_Gly3P_dh_C"/>
    <property type="match status" value="1"/>
</dbReference>
<evidence type="ECO:0000256" key="1">
    <source>
        <dbReference type="ARBA" id="ARBA00011009"/>
    </source>
</evidence>
<dbReference type="SUPFAM" id="SSF51735">
    <property type="entry name" value="NAD(P)-binding Rossmann-fold domains"/>
    <property type="match status" value="1"/>
</dbReference>
<dbReference type="SUPFAM" id="SSF48179">
    <property type="entry name" value="6-phosphogluconate dehydrogenase C-terminal domain-like"/>
    <property type="match status" value="1"/>
</dbReference>
<dbReference type="PROSITE" id="PS00957">
    <property type="entry name" value="NAD_G3PDH"/>
    <property type="match status" value="1"/>
</dbReference>
<feature type="domain" description="Glycerol-3-phosphate dehydrogenase NAD-dependent N-terminal" evidence="7">
    <location>
        <begin position="6"/>
        <end position="174"/>
    </location>
</feature>
<evidence type="ECO:0000259" key="7">
    <source>
        <dbReference type="Pfam" id="PF01210"/>
    </source>
</evidence>
<name>A0ABQ9EPB5_TEGGR</name>
<comment type="catalytic activity">
    <reaction evidence="4 6">
        <text>sn-glycerol 3-phosphate + NAD(+) = dihydroxyacetone phosphate + NADH + H(+)</text>
        <dbReference type="Rhea" id="RHEA:11092"/>
        <dbReference type="ChEBI" id="CHEBI:15378"/>
        <dbReference type="ChEBI" id="CHEBI:57540"/>
        <dbReference type="ChEBI" id="CHEBI:57597"/>
        <dbReference type="ChEBI" id="CHEBI:57642"/>
        <dbReference type="ChEBI" id="CHEBI:57945"/>
        <dbReference type="EC" id="1.1.1.8"/>
    </reaction>
</comment>
<dbReference type="InterPro" id="IPR006168">
    <property type="entry name" value="G3P_DH_NAD-dep"/>
</dbReference>
<dbReference type="Proteomes" id="UP001217089">
    <property type="component" value="Unassembled WGS sequence"/>
</dbReference>
<evidence type="ECO:0000256" key="3">
    <source>
        <dbReference type="ARBA" id="ARBA00023027"/>
    </source>
</evidence>
<dbReference type="InterPro" id="IPR008927">
    <property type="entry name" value="6-PGluconate_DH-like_C_sf"/>
</dbReference>
<dbReference type="Gene3D" id="1.10.1040.10">
    <property type="entry name" value="N-(1-d-carboxylethyl)-l-norvaline Dehydrogenase, domain 2"/>
    <property type="match status" value="1"/>
</dbReference>
<dbReference type="EMBL" id="JARBDR010000793">
    <property type="protein sequence ID" value="KAJ8307072.1"/>
    <property type="molecule type" value="Genomic_DNA"/>
</dbReference>
<proteinExistence type="inferred from homology"/>
<dbReference type="Pfam" id="PF01210">
    <property type="entry name" value="NAD_Gly3P_dh_N"/>
    <property type="match status" value="1"/>
</dbReference>
<gene>
    <name evidence="9" type="ORF">KUTeg_015156</name>
</gene>
<dbReference type="NCBIfam" id="TIGR03376">
    <property type="entry name" value="glycerol3P_DH"/>
    <property type="match status" value="1"/>
</dbReference>
<dbReference type="InterPro" id="IPR011128">
    <property type="entry name" value="G3P_DH_NAD-dep_N"/>
</dbReference>